<comment type="caution">
    <text evidence="10">The sequence shown here is derived from an EMBL/GenBank/DDBJ whole genome shotgun (WGS) entry which is preliminary data.</text>
</comment>
<comment type="subcellular location">
    <subcellularLocation>
        <location evidence="1 8">Mitochondrion inner membrane</location>
        <topology evidence="1 8">Peripheral membrane protein</topology>
        <orientation evidence="1 8">Intermembrane side</orientation>
    </subcellularLocation>
</comment>
<dbReference type="Pfam" id="PF02953">
    <property type="entry name" value="zf-Tim10_DDP"/>
    <property type="match status" value="1"/>
</dbReference>
<keyword evidence="6 8" id="KW-1015">Disulfide bond</keyword>
<dbReference type="Proteomes" id="UP000799429">
    <property type="component" value="Unassembled WGS sequence"/>
</dbReference>
<gene>
    <name evidence="10" type="ORF">M501DRAFT_1000692</name>
</gene>
<evidence type="ECO:0000256" key="7">
    <source>
        <dbReference type="ARBA" id="ARBA00023186"/>
    </source>
</evidence>
<keyword evidence="8" id="KW-0496">Mitochondrion</keyword>
<dbReference type="GO" id="GO:0005743">
    <property type="term" value="C:mitochondrial inner membrane"/>
    <property type="evidence" value="ECO:0007669"/>
    <property type="project" value="UniProtKB-SubCell"/>
</dbReference>
<reference evidence="10" key="1">
    <citation type="journal article" date="2020" name="Stud. Mycol.">
        <title>101 Dothideomycetes genomes: a test case for predicting lifestyles and emergence of pathogens.</title>
        <authorList>
            <person name="Haridas S."/>
            <person name="Albert R."/>
            <person name="Binder M."/>
            <person name="Bloem J."/>
            <person name="Labutti K."/>
            <person name="Salamov A."/>
            <person name="Andreopoulos B."/>
            <person name="Baker S."/>
            <person name="Barry K."/>
            <person name="Bills G."/>
            <person name="Bluhm B."/>
            <person name="Cannon C."/>
            <person name="Castanera R."/>
            <person name="Culley D."/>
            <person name="Daum C."/>
            <person name="Ezra D."/>
            <person name="Gonzalez J."/>
            <person name="Henrissat B."/>
            <person name="Kuo A."/>
            <person name="Liang C."/>
            <person name="Lipzen A."/>
            <person name="Lutzoni F."/>
            <person name="Magnuson J."/>
            <person name="Mondo S."/>
            <person name="Nolan M."/>
            <person name="Ohm R."/>
            <person name="Pangilinan J."/>
            <person name="Park H.-J."/>
            <person name="Ramirez L."/>
            <person name="Alfaro M."/>
            <person name="Sun H."/>
            <person name="Tritt A."/>
            <person name="Yoshinaga Y."/>
            <person name="Zwiers L.-H."/>
            <person name="Turgeon B."/>
            <person name="Goodwin S."/>
            <person name="Spatafora J."/>
            <person name="Crous P."/>
            <person name="Grigoriev I."/>
        </authorList>
    </citation>
    <scope>NUCLEOTIDE SEQUENCE</scope>
    <source>
        <strain evidence="10">CBS 101060</strain>
    </source>
</reference>
<sequence>MDSVNPSAGNIDLSKLNDKDKQELQQFVVNESQKARIQGNIHNLTDMCFKKCITSKISAGKLDKYEEPCMQNCVERFMDANHLVMRQLEQMRTA</sequence>
<comment type="function">
    <text evidence="8">Mitochondrial intermembrane chaperone that participates in the import and insertion of some multi-pass transmembrane proteins into the mitochondrial inner membrane. Also required for the transfer of beta-barrel precursors from the TOM complex to the sorting and assembly machinery (SAM complex) of the outer membrane. Acts as a chaperone-like protein that protects the hydrophobic precursors from aggregation and guide them through the mitochondrial intermembrane space.</text>
</comment>
<dbReference type="InterPro" id="IPR035427">
    <property type="entry name" value="Tim10-like_dom_sf"/>
</dbReference>
<dbReference type="InterPro" id="IPR004217">
    <property type="entry name" value="Tim10-like"/>
</dbReference>
<keyword evidence="5 8" id="KW-0811">Translocation</keyword>
<dbReference type="OrthoDB" id="344165at2759"/>
<dbReference type="Gene3D" id="1.10.287.810">
    <property type="entry name" value="Mitochondrial import inner membrane translocase subunit tim13 like domains"/>
    <property type="match status" value="1"/>
</dbReference>
<organism evidence="10 11">
    <name type="scientific">Patellaria atrata CBS 101060</name>
    <dbReference type="NCBI Taxonomy" id="1346257"/>
    <lineage>
        <taxon>Eukaryota</taxon>
        <taxon>Fungi</taxon>
        <taxon>Dikarya</taxon>
        <taxon>Ascomycota</taxon>
        <taxon>Pezizomycotina</taxon>
        <taxon>Dothideomycetes</taxon>
        <taxon>Dothideomycetes incertae sedis</taxon>
        <taxon>Patellariales</taxon>
        <taxon>Patellariaceae</taxon>
        <taxon>Patellaria</taxon>
    </lineage>
</organism>
<evidence type="ECO:0000313" key="10">
    <source>
        <dbReference type="EMBL" id="KAF2841466.1"/>
    </source>
</evidence>
<keyword evidence="4 8" id="KW-0653">Protein transport</keyword>
<feature type="domain" description="Tim10-like" evidence="9">
    <location>
        <begin position="26"/>
        <end position="90"/>
    </location>
</feature>
<evidence type="ECO:0000256" key="1">
    <source>
        <dbReference type="ARBA" id="ARBA00004137"/>
    </source>
</evidence>
<dbReference type="AlphaFoldDB" id="A0A9P4VQ24"/>
<evidence type="ECO:0000256" key="8">
    <source>
        <dbReference type="RuleBase" id="RU367043"/>
    </source>
</evidence>
<protein>
    <recommendedName>
        <fullName evidence="8">Mitochondrial import inner membrane translocase subunit</fullName>
    </recommendedName>
</protein>
<evidence type="ECO:0000256" key="6">
    <source>
        <dbReference type="ARBA" id="ARBA00023157"/>
    </source>
</evidence>
<comment type="similarity">
    <text evidence="2 8">Belongs to the small Tim family.</text>
</comment>
<evidence type="ECO:0000256" key="3">
    <source>
        <dbReference type="ARBA" id="ARBA00022792"/>
    </source>
</evidence>
<comment type="domain">
    <text evidence="8">The twin CX3C motif contains 4 conserved Cys residues that form 2 disulfide bonds in the mitochondrial intermembrane space.</text>
</comment>
<keyword evidence="3 8" id="KW-0472">Membrane</keyword>
<dbReference type="GO" id="GO:0015031">
    <property type="term" value="P:protein transport"/>
    <property type="evidence" value="ECO:0007669"/>
    <property type="project" value="UniProtKB-KW"/>
</dbReference>
<evidence type="ECO:0000313" key="11">
    <source>
        <dbReference type="Proteomes" id="UP000799429"/>
    </source>
</evidence>
<keyword evidence="3 8" id="KW-0999">Mitochondrion inner membrane</keyword>
<dbReference type="EMBL" id="MU006091">
    <property type="protein sequence ID" value="KAF2841466.1"/>
    <property type="molecule type" value="Genomic_DNA"/>
</dbReference>
<evidence type="ECO:0000256" key="4">
    <source>
        <dbReference type="ARBA" id="ARBA00022927"/>
    </source>
</evidence>
<evidence type="ECO:0000256" key="5">
    <source>
        <dbReference type="ARBA" id="ARBA00023010"/>
    </source>
</evidence>
<dbReference type="SUPFAM" id="SSF144122">
    <property type="entry name" value="Tim10-like"/>
    <property type="match status" value="1"/>
</dbReference>
<keyword evidence="8" id="KW-0813">Transport</keyword>
<keyword evidence="7 8" id="KW-0143">Chaperone</keyword>
<keyword evidence="11" id="KW-1185">Reference proteome</keyword>
<comment type="subunit">
    <text evidence="8">Heterohexamer.</text>
</comment>
<evidence type="ECO:0000256" key="2">
    <source>
        <dbReference type="ARBA" id="ARBA00006720"/>
    </source>
</evidence>
<evidence type="ECO:0000259" key="9">
    <source>
        <dbReference type="Pfam" id="PF02953"/>
    </source>
</evidence>
<accession>A0A9P4VQ24</accession>
<name>A0A9P4VQ24_9PEZI</name>
<proteinExistence type="inferred from homology"/>